<sequence>MYKSLLYKDVPNEKVPIIYNSMYNISFFGLEKLHPFDSGKWGRIIKILVDESVIKKEEIIDSEQISETELLAVHTKDYLQSLKSSFTVARIAEIWPVALLPHFIVERNLLIPFKFQTGGTVLAAKVAMERGWAINVGGGFHHCSNSQGGGFCAYADITLAIKILKNEFDAVKNVMIIDLDAHQGNGHERDFISDKSVYIMDAYNAYIYPGDSFAKEAISRIIELEPYTEDKEYLELIKRNLDVAFKETKPDFILYNAGTDILCGDPLGMLSVSDKGVIKRDEIVFKSARDRNIPIAMVTSGGYQRETARVIADSIINLRRNNVIEFSRKEQIIQT</sequence>
<dbReference type="Pfam" id="PF00850">
    <property type="entry name" value="Hist_deacetyl"/>
    <property type="match status" value="1"/>
</dbReference>
<dbReference type="InterPro" id="IPR044150">
    <property type="entry name" value="HDAC_classIV"/>
</dbReference>
<evidence type="ECO:0000256" key="1">
    <source>
        <dbReference type="ARBA" id="ARBA00022801"/>
    </source>
</evidence>
<gene>
    <name evidence="4" type="primary">LOC136088586</name>
</gene>
<dbReference type="InterPro" id="IPR000286">
    <property type="entry name" value="HDACs"/>
</dbReference>
<keyword evidence="3" id="KW-1185">Reference proteome</keyword>
<evidence type="ECO:0000313" key="3">
    <source>
        <dbReference type="Proteomes" id="UP001652625"/>
    </source>
</evidence>
<dbReference type="PANTHER" id="PTHR10625">
    <property type="entry name" value="HISTONE DEACETYLASE HDAC1-RELATED"/>
    <property type="match status" value="1"/>
</dbReference>
<dbReference type="InterPro" id="IPR023801">
    <property type="entry name" value="His_deacetylse_dom"/>
</dbReference>
<evidence type="ECO:0000259" key="2">
    <source>
        <dbReference type="Pfam" id="PF00850"/>
    </source>
</evidence>
<dbReference type="SUPFAM" id="SSF52768">
    <property type="entry name" value="Arginase/deacetylase"/>
    <property type="match status" value="1"/>
</dbReference>
<dbReference type="Gene3D" id="3.40.800.20">
    <property type="entry name" value="Histone deacetylase domain"/>
    <property type="match status" value="1"/>
</dbReference>
<dbReference type="GeneID" id="136088586"/>
<dbReference type="PANTHER" id="PTHR10625:SF23">
    <property type="entry name" value="HISTONE DEACETYLASE 11"/>
    <property type="match status" value="1"/>
</dbReference>
<organism evidence="3 4">
    <name type="scientific">Hydra vulgaris</name>
    <name type="common">Hydra</name>
    <name type="synonym">Hydra attenuata</name>
    <dbReference type="NCBI Taxonomy" id="6087"/>
    <lineage>
        <taxon>Eukaryota</taxon>
        <taxon>Metazoa</taxon>
        <taxon>Cnidaria</taxon>
        <taxon>Hydrozoa</taxon>
        <taxon>Hydroidolina</taxon>
        <taxon>Anthoathecata</taxon>
        <taxon>Aplanulata</taxon>
        <taxon>Hydridae</taxon>
        <taxon>Hydra</taxon>
    </lineage>
</organism>
<dbReference type="RefSeq" id="XP_065668649.1">
    <property type="nucleotide sequence ID" value="XM_065812577.1"/>
</dbReference>
<dbReference type="Proteomes" id="UP001652625">
    <property type="component" value="Chromosome 12"/>
</dbReference>
<dbReference type="InterPro" id="IPR023696">
    <property type="entry name" value="Ureohydrolase_dom_sf"/>
</dbReference>
<proteinExistence type="predicted"/>
<reference evidence="4" key="1">
    <citation type="submission" date="2025-08" db="UniProtKB">
        <authorList>
            <consortium name="RefSeq"/>
        </authorList>
    </citation>
    <scope>IDENTIFICATION</scope>
</reference>
<feature type="domain" description="Histone deacetylase" evidence="2">
    <location>
        <begin position="34"/>
        <end position="316"/>
    </location>
</feature>
<dbReference type="InterPro" id="IPR037138">
    <property type="entry name" value="His_deacetylse_dom_sf"/>
</dbReference>
<protein>
    <submittedName>
        <fullName evidence="4">Histone deacetylase 11-like isoform X1</fullName>
    </submittedName>
</protein>
<name>A0ABM4D312_HYDVU</name>
<evidence type="ECO:0000313" key="4">
    <source>
        <dbReference type="RefSeq" id="XP_065668649.1"/>
    </source>
</evidence>
<keyword evidence="1" id="KW-0378">Hydrolase</keyword>
<dbReference type="CDD" id="cd09993">
    <property type="entry name" value="HDAC_classIV"/>
    <property type="match status" value="1"/>
</dbReference>
<dbReference type="PRINTS" id="PR01270">
    <property type="entry name" value="HDASUPER"/>
</dbReference>
<accession>A0ABM4D312</accession>